<proteinExistence type="inferred from homology"/>
<keyword evidence="4 8" id="KW-1003">Cell membrane</keyword>
<sequence>MVVSVWALALIVVTVLVGALMQRVSGMGLGLIGVPVLALIVGPVAGVLIINVLATVNAIFQAISVRENIDWKKFWLIGPVMAVGALPGAWVVHNTPPGPLQALVGALVLAGLLVTTYMPNQMRVDGPQYAMAAGVAGGFMNTLAGIAGPSITVYAQATRWPQRTFAATLQPLFFVSGAMSLAFKEITADESIFTTTPVILWPLGIVALLGGIALGTRISRRISAPRARRLALVLAATGAATILVRGIAEMLV</sequence>
<evidence type="ECO:0000256" key="8">
    <source>
        <dbReference type="RuleBase" id="RU363041"/>
    </source>
</evidence>
<dbReference type="OrthoDB" id="3872971at2"/>
<name>A0A0K2H0K7_9CORY</name>
<evidence type="ECO:0000313" key="10">
    <source>
        <dbReference type="Proteomes" id="UP000058446"/>
    </source>
</evidence>
<evidence type="ECO:0000256" key="2">
    <source>
        <dbReference type="ARBA" id="ARBA00009142"/>
    </source>
</evidence>
<feature type="transmembrane region" description="Helical" evidence="8">
    <location>
        <begin position="230"/>
        <end position="248"/>
    </location>
</feature>
<evidence type="ECO:0000256" key="1">
    <source>
        <dbReference type="ARBA" id="ARBA00004651"/>
    </source>
</evidence>
<evidence type="ECO:0000256" key="6">
    <source>
        <dbReference type="ARBA" id="ARBA00022989"/>
    </source>
</evidence>
<dbReference type="STRING" id="1408189.CLAC_07505"/>
<keyword evidence="7 8" id="KW-0472">Membrane</keyword>
<organism evidence="9 10">
    <name type="scientific">Corynebacterium lactis RW2-5</name>
    <dbReference type="NCBI Taxonomy" id="1408189"/>
    <lineage>
        <taxon>Bacteria</taxon>
        <taxon>Bacillati</taxon>
        <taxon>Actinomycetota</taxon>
        <taxon>Actinomycetes</taxon>
        <taxon>Mycobacteriales</taxon>
        <taxon>Corynebacteriaceae</taxon>
        <taxon>Corynebacterium</taxon>
    </lineage>
</organism>
<feature type="transmembrane region" description="Helical" evidence="8">
    <location>
        <begin position="199"/>
        <end position="218"/>
    </location>
</feature>
<comment type="subcellular location">
    <subcellularLocation>
        <location evidence="1 8">Cell membrane</location>
        <topology evidence="1 8">Multi-pass membrane protein</topology>
    </subcellularLocation>
</comment>
<evidence type="ECO:0000256" key="3">
    <source>
        <dbReference type="ARBA" id="ARBA00022448"/>
    </source>
</evidence>
<dbReference type="InterPro" id="IPR052017">
    <property type="entry name" value="TSUP"/>
</dbReference>
<dbReference type="RefSeq" id="WP_053412353.1">
    <property type="nucleotide sequence ID" value="NZ_CP006841.1"/>
</dbReference>
<dbReference type="Proteomes" id="UP000058446">
    <property type="component" value="Chromosome"/>
</dbReference>
<keyword evidence="3" id="KW-0813">Transport</keyword>
<reference evidence="9 10" key="1">
    <citation type="submission" date="2013-10" db="EMBL/GenBank/DDBJ databases">
        <title>Complete genome sequence of Corynebacterium lactis DSM 45799(T), isolated from raw cow milk.</title>
        <authorList>
            <person name="Ruckert C."/>
            <person name="Albersmeier A."/>
            <person name="Lipski A."/>
            <person name="Kalinowski J."/>
        </authorList>
    </citation>
    <scope>NUCLEOTIDE SEQUENCE [LARGE SCALE GENOMIC DNA]</scope>
    <source>
        <strain evidence="9 10">RW2-5</strain>
    </source>
</reference>
<dbReference type="PANTHER" id="PTHR30269:SF37">
    <property type="entry name" value="MEMBRANE TRANSPORTER PROTEIN"/>
    <property type="match status" value="1"/>
</dbReference>
<evidence type="ECO:0000313" key="9">
    <source>
        <dbReference type="EMBL" id="ALA67575.1"/>
    </source>
</evidence>
<protein>
    <recommendedName>
        <fullName evidence="8">Probable membrane transporter protein</fullName>
    </recommendedName>
</protein>
<evidence type="ECO:0000256" key="5">
    <source>
        <dbReference type="ARBA" id="ARBA00022692"/>
    </source>
</evidence>
<keyword evidence="5 8" id="KW-0812">Transmembrane</keyword>
<dbReference type="AlphaFoldDB" id="A0A0K2H0K7"/>
<feature type="transmembrane region" description="Helical" evidence="8">
    <location>
        <begin position="129"/>
        <end position="155"/>
    </location>
</feature>
<dbReference type="KEGG" id="clw:CLAC_07505"/>
<evidence type="ECO:0000256" key="7">
    <source>
        <dbReference type="ARBA" id="ARBA00023136"/>
    </source>
</evidence>
<evidence type="ECO:0000256" key="4">
    <source>
        <dbReference type="ARBA" id="ARBA00022475"/>
    </source>
</evidence>
<dbReference type="PATRIC" id="fig|1408189.4.peg.1502"/>
<feature type="transmembrane region" description="Helical" evidence="8">
    <location>
        <begin position="31"/>
        <end position="53"/>
    </location>
</feature>
<accession>A0A0K2H0K7</accession>
<feature type="transmembrane region" description="Helical" evidence="8">
    <location>
        <begin position="98"/>
        <end position="117"/>
    </location>
</feature>
<dbReference type="GO" id="GO:0005886">
    <property type="term" value="C:plasma membrane"/>
    <property type="evidence" value="ECO:0007669"/>
    <property type="project" value="UniProtKB-SubCell"/>
</dbReference>
<dbReference type="PANTHER" id="PTHR30269">
    <property type="entry name" value="TRANSMEMBRANE PROTEIN YFCA"/>
    <property type="match status" value="1"/>
</dbReference>
<dbReference type="Pfam" id="PF01925">
    <property type="entry name" value="TauE"/>
    <property type="match status" value="1"/>
</dbReference>
<gene>
    <name evidence="9" type="ORF">CLAC_07505</name>
</gene>
<dbReference type="InterPro" id="IPR002781">
    <property type="entry name" value="TM_pro_TauE-like"/>
</dbReference>
<keyword evidence="6 8" id="KW-1133">Transmembrane helix</keyword>
<feature type="transmembrane region" description="Helical" evidence="8">
    <location>
        <begin position="74"/>
        <end position="92"/>
    </location>
</feature>
<dbReference type="EMBL" id="CP006841">
    <property type="protein sequence ID" value="ALA67575.1"/>
    <property type="molecule type" value="Genomic_DNA"/>
</dbReference>
<comment type="similarity">
    <text evidence="2 8">Belongs to the 4-toluene sulfonate uptake permease (TSUP) (TC 2.A.102) family.</text>
</comment>
<keyword evidence="10" id="KW-1185">Reference proteome</keyword>